<evidence type="ECO:0000313" key="2">
    <source>
        <dbReference type="Proteomes" id="UP000829398"/>
    </source>
</evidence>
<comment type="caution">
    <text evidence="1">The sequence shown here is derived from an EMBL/GenBank/DDBJ whole genome shotgun (WGS) entry which is preliminary data.</text>
</comment>
<name>A0ACB8M3X6_CITSI</name>
<gene>
    <name evidence="1" type="ORF">KPL71_007899</name>
</gene>
<reference evidence="2" key="1">
    <citation type="journal article" date="2023" name="Hortic. Res.">
        <title>A chromosome-level phased genome enabling allele-level studies in sweet orange: a case study on citrus Huanglongbing tolerance.</title>
        <authorList>
            <person name="Wu B."/>
            <person name="Yu Q."/>
            <person name="Deng Z."/>
            <person name="Duan Y."/>
            <person name="Luo F."/>
            <person name="Gmitter F. Jr."/>
        </authorList>
    </citation>
    <scope>NUCLEOTIDE SEQUENCE [LARGE SCALE GENOMIC DNA]</scope>
    <source>
        <strain evidence="2">cv. Valencia</strain>
    </source>
</reference>
<keyword evidence="2" id="KW-1185">Reference proteome</keyword>
<sequence length="455" mass="52923">MRIYLQALDYEIWEIVCDGPFMPLTKNEIGEDSPKPSREWNELEKRRASLNSKAMNALFCALDKKEFHRVSSCESANEIWHKLEVVYEGTNQVKESKISRFTDIVNTLGALGKTFSNNEKVKKIIRSLPKEWRPKRTAIEEAKDLNILPIDDLIGSLISYEEDLAAERGNEEKKKSIALKASKHESDEESELDEEEMDMLARRFRKLFKKSGERRKFRDLKNRKEKNEVIKCYECKKPGHIRTECPILNKLKKRAMVATWDDSDEETSDDEEHQEMTNLALMAIGDESDDELDEVNDLSTYDELYDAFKELHDNWIKIGKKNACLKKKMVKLTNENESLSAKITCLELDNKTLHDRVALSNEKPSTSHEHLESYIDNLKNEKDALQKCNDSLNEKIKGLELDNKMLHDRITSFKCKQSTSYEHEKSYVNELMKENEVLKKKSNELNQIVLKFTNG</sequence>
<proteinExistence type="predicted"/>
<dbReference type="EMBL" id="CM039172">
    <property type="protein sequence ID" value="KAH9779935.1"/>
    <property type="molecule type" value="Genomic_DNA"/>
</dbReference>
<organism evidence="1 2">
    <name type="scientific">Citrus sinensis</name>
    <name type="common">Sweet orange</name>
    <name type="synonym">Citrus aurantium var. sinensis</name>
    <dbReference type="NCBI Taxonomy" id="2711"/>
    <lineage>
        <taxon>Eukaryota</taxon>
        <taxon>Viridiplantae</taxon>
        <taxon>Streptophyta</taxon>
        <taxon>Embryophyta</taxon>
        <taxon>Tracheophyta</taxon>
        <taxon>Spermatophyta</taxon>
        <taxon>Magnoliopsida</taxon>
        <taxon>eudicotyledons</taxon>
        <taxon>Gunneridae</taxon>
        <taxon>Pentapetalae</taxon>
        <taxon>rosids</taxon>
        <taxon>malvids</taxon>
        <taxon>Sapindales</taxon>
        <taxon>Rutaceae</taxon>
        <taxon>Aurantioideae</taxon>
        <taxon>Citrus</taxon>
    </lineage>
</organism>
<dbReference type="Proteomes" id="UP000829398">
    <property type="component" value="Chromosome 3"/>
</dbReference>
<accession>A0ACB8M3X6</accession>
<evidence type="ECO:0000313" key="1">
    <source>
        <dbReference type="EMBL" id="KAH9779935.1"/>
    </source>
</evidence>
<protein>
    <submittedName>
        <fullName evidence="1">Uncharacterized protein</fullName>
    </submittedName>
</protein>